<dbReference type="RefSeq" id="WP_129479430.1">
    <property type="nucleotide sequence ID" value="NZ_SDWS01000014.1"/>
</dbReference>
<keyword evidence="2" id="KW-1185">Reference proteome</keyword>
<evidence type="ECO:0008006" key="3">
    <source>
        <dbReference type="Google" id="ProtNLM"/>
    </source>
</evidence>
<protein>
    <recommendedName>
        <fullName evidence="3">DUF4177 domain-containing protein</fullName>
    </recommendedName>
</protein>
<dbReference type="Proteomes" id="UP000291838">
    <property type="component" value="Unassembled WGS sequence"/>
</dbReference>
<sequence>MAAWAHLEITVDDQGNVEVGGYNADPEALVADTESWEDLLTSLGMNGWELVQVIPGVETTYWFKRQS</sequence>
<dbReference type="AlphaFoldDB" id="A0A4Q2RJP0"/>
<organism evidence="1 2">
    <name type="scientific">Nocardioides glacieisoli</name>
    <dbReference type="NCBI Taxonomy" id="1168730"/>
    <lineage>
        <taxon>Bacteria</taxon>
        <taxon>Bacillati</taxon>
        <taxon>Actinomycetota</taxon>
        <taxon>Actinomycetes</taxon>
        <taxon>Propionibacteriales</taxon>
        <taxon>Nocardioidaceae</taxon>
        <taxon>Nocardioides</taxon>
    </lineage>
</organism>
<accession>A0A4Q2RJP0</accession>
<reference evidence="1 2" key="1">
    <citation type="submission" date="2019-01" db="EMBL/GenBank/DDBJ databases">
        <title>Novel species of Nocardioides.</title>
        <authorList>
            <person name="Liu Q."/>
            <person name="Xin Y.-H."/>
        </authorList>
    </citation>
    <scope>NUCLEOTIDE SEQUENCE [LARGE SCALE GENOMIC DNA]</scope>
    <source>
        <strain evidence="1 2">HLT3-15</strain>
    </source>
</reference>
<proteinExistence type="predicted"/>
<dbReference type="EMBL" id="SDWS01000014">
    <property type="protein sequence ID" value="RYB88476.1"/>
    <property type="molecule type" value="Genomic_DNA"/>
</dbReference>
<evidence type="ECO:0000313" key="1">
    <source>
        <dbReference type="EMBL" id="RYB88476.1"/>
    </source>
</evidence>
<comment type="caution">
    <text evidence="1">The sequence shown here is derived from an EMBL/GenBank/DDBJ whole genome shotgun (WGS) entry which is preliminary data.</text>
</comment>
<dbReference type="OrthoDB" id="3215124at2"/>
<gene>
    <name evidence="1" type="ORF">EUA06_21000</name>
</gene>
<evidence type="ECO:0000313" key="2">
    <source>
        <dbReference type="Proteomes" id="UP000291838"/>
    </source>
</evidence>
<name>A0A4Q2RJP0_9ACTN</name>